<protein>
    <submittedName>
        <fullName evidence="1">DUF4249 domain-containing protein</fullName>
    </submittedName>
</protein>
<dbReference type="EMBL" id="JAFMYU010000006">
    <property type="protein sequence ID" value="MBO0931406.1"/>
    <property type="molecule type" value="Genomic_DNA"/>
</dbReference>
<dbReference type="Proteomes" id="UP000664795">
    <property type="component" value="Unassembled WGS sequence"/>
</dbReference>
<gene>
    <name evidence="1" type="ORF">J2I48_10400</name>
</gene>
<keyword evidence="2" id="KW-1185">Reference proteome</keyword>
<dbReference type="AlphaFoldDB" id="A0A939JZX9"/>
<sequence length="309" mass="32932">MTTLCACGNLTSEVDPAVLGVGGEKLVVNSYISPQDTLLTVKVSRSKPAVSGSTTVQPFNVNNATVSLSDGSRSIVLKYNNLLEYYAAKPSLLPIRAGQTYTLTATTPDGKQVTAQATVPASVPISAVALDSVITSSATEWKKTFRVSFAWEGLSAKTNYYAYCGYFSWNNKVSYRVAGQTQTAVPEVTELTFPGENGTGNLLSDNNLSGKRLSSQSAEVTTLSLGKGENNAATAIQHLTIGKSLPGARLTLRLLNTDSFYYTYTSAVQRQRQAGSNPFAEPVLIPTNIQGGLGCFAAYNRTEKVVVLK</sequence>
<evidence type="ECO:0000313" key="2">
    <source>
        <dbReference type="Proteomes" id="UP000664795"/>
    </source>
</evidence>
<name>A0A939JZX9_9BACT</name>
<organism evidence="1 2">
    <name type="scientific">Fibrella aquatilis</name>
    <dbReference type="NCBI Taxonomy" id="2817059"/>
    <lineage>
        <taxon>Bacteria</taxon>
        <taxon>Pseudomonadati</taxon>
        <taxon>Bacteroidota</taxon>
        <taxon>Cytophagia</taxon>
        <taxon>Cytophagales</taxon>
        <taxon>Spirosomataceae</taxon>
        <taxon>Fibrella</taxon>
    </lineage>
</organism>
<dbReference type="Pfam" id="PF14054">
    <property type="entry name" value="DUF4249"/>
    <property type="match status" value="1"/>
</dbReference>
<dbReference type="InterPro" id="IPR025345">
    <property type="entry name" value="DUF4249"/>
</dbReference>
<comment type="caution">
    <text evidence="1">The sequence shown here is derived from an EMBL/GenBank/DDBJ whole genome shotgun (WGS) entry which is preliminary data.</text>
</comment>
<accession>A0A939JZX9</accession>
<dbReference type="RefSeq" id="WP_207335366.1">
    <property type="nucleotide sequence ID" value="NZ_JAFMYU010000006.1"/>
</dbReference>
<proteinExistence type="predicted"/>
<evidence type="ECO:0000313" key="1">
    <source>
        <dbReference type="EMBL" id="MBO0931406.1"/>
    </source>
</evidence>
<reference evidence="1 2" key="1">
    <citation type="submission" date="2021-03" db="EMBL/GenBank/DDBJ databases">
        <title>Fibrella sp. HMF5036 genome sequencing and assembly.</title>
        <authorList>
            <person name="Kang H."/>
            <person name="Kim H."/>
            <person name="Bae S."/>
            <person name="Joh K."/>
        </authorList>
    </citation>
    <scope>NUCLEOTIDE SEQUENCE [LARGE SCALE GENOMIC DNA]</scope>
    <source>
        <strain evidence="1 2">HMF5036</strain>
    </source>
</reference>